<organism evidence="2 3">
    <name type="scientific">Fusarium oxysporum f. sp. cubense (strain race 4)</name>
    <name type="common">Panama disease fungus</name>
    <dbReference type="NCBI Taxonomy" id="2502994"/>
    <lineage>
        <taxon>Eukaryota</taxon>
        <taxon>Fungi</taxon>
        <taxon>Dikarya</taxon>
        <taxon>Ascomycota</taxon>
        <taxon>Pezizomycotina</taxon>
        <taxon>Sordariomycetes</taxon>
        <taxon>Hypocreomycetidae</taxon>
        <taxon>Hypocreales</taxon>
        <taxon>Nectriaceae</taxon>
        <taxon>Fusarium</taxon>
        <taxon>Fusarium oxysporum species complex</taxon>
    </lineage>
</organism>
<keyword evidence="3" id="KW-1185">Reference proteome</keyword>
<feature type="region of interest" description="Disordered" evidence="1">
    <location>
        <begin position="75"/>
        <end position="100"/>
    </location>
</feature>
<evidence type="ECO:0000256" key="1">
    <source>
        <dbReference type="SAM" id="MobiDB-lite"/>
    </source>
</evidence>
<sequence length="408" mass="45119">MPVVSNQDFGVFQQQQEPVGADTISAGETIATGIENYPVLGQQILPESAIHSSLPSILTVSNDVGPTCQITRSPIDIQESSSDHSTGSLSQKLPSTESSPSSLQEASQLILLSTTIDWLAAFEVAIPSSFCYFIEQVDCPFLSPFDFLNWNRVKTHIARLGLQYVPVSKALLAIQAVYRAQVDRLSMVHARSEYQAAVDNFEYISSDQGVDFDVILIVAFLLCLCMTTLPNEDSSFGVLDGTFTERLHAWLQGGHREPISSRICAWLQLLNTATKRSGSVGLLSEHIANLLSRTTPEDQAEVTELVDVLKTDLAFLWENRPAPLRLPPDKLREHFSSQISDPLIALAGEINLFRARKPGQPARVFAISLMVNGMPHYAEHLIQVIFAHYLFMHSRVSKSRRRFGPLSA</sequence>
<name>N1RH32_FUSC4</name>
<dbReference type="EMBL" id="KB726991">
    <property type="protein sequence ID" value="EMT64811.1"/>
    <property type="molecule type" value="Genomic_DNA"/>
</dbReference>
<evidence type="ECO:0000313" key="2">
    <source>
        <dbReference type="EMBL" id="EMT64811.1"/>
    </source>
</evidence>
<dbReference type="AlphaFoldDB" id="N1RH32"/>
<reference evidence="3" key="1">
    <citation type="submission" date="2012-09" db="EMBL/GenBank/DDBJ databases">
        <title>Genome sequencing and comparative transcriptomics of race 1 and race 4 of banana pathogen: Fusarium oxysporum f. sp. cubense.</title>
        <authorList>
            <person name="Fang X."/>
            <person name="Huang J."/>
        </authorList>
    </citation>
    <scope>NUCLEOTIDE SEQUENCE [LARGE SCALE GENOMIC DNA]</scope>
    <source>
        <strain evidence="3">race 4</strain>
    </source>
</reference>
<protein>
    <recommendedName>
        <fullName evidence="4">Transcription factor domain-containing protein</fullName>
    </recommendedName>
</protein>
<evidence type="ECO:0008006" key="4">
    <source>
        <dbReference type="Google" id="ProtNLM"/>
    </source>
</evidence>
<evidence type="ECO:0000313" key="3">
    <source>
        <dbReference type="Proteomes" id="UP000016929"/>
    </source>
</evidence>
<dbReference type="Proteomes" id="UP000016929">
    <property type="component" value="Unassembled WGS sequence"/>
</dbReference>
<proteinExistence type="predicted"/>
<dbReference type="HOGENOM" id="CLU_056203_0_0_1"/>
<dbReference type="OrthoDB" id="648861at2759"/>
<gene>
    <name evidence="2" type="ORF">FOC4_g10007500</name>
</gene>
<reference evidence="3" key="2">
    <citation type="journal article" date="2014" name="PLoS ONE">
        <title>Genome and Transcriptome Analysis of the Fungal Pathogen Fusarium oxysporum f. sp. cubense Causing Banana Vascular Wilt Disease.</title>
        <authorList>
            <person name="Guo L."/>
            <person name="Han L."/>
            <person name="Yang L."/>
            <person name="Zeng H."/>
            <person name="Fan D."/>
            <person name="Zhu Y."/>
            <person name="Feng Y."/>
            <person name="Wang G."/>
            <person name="Peng C."/>
            <person name="Jiang X."/>
            <person name="Zhou D."/>
            <person name="Ni P."/>
            <person name="Liang C."/>
            <person name="Liu L."/>
            <person name="Wang J."/>
            <person name="Mao C."/>
            <person name="Fang X."/>
            <person name="Peng M."/>
            <person name="Huang J."/>
        </authorList>
    </citation>
    <scope>NUCLEOTIDE SEQUENCE [LARGE SCALE GENOMIC DNA]</scope>
    <source>
        <strain evidence="3">race 4</strain>
    </source>
</reference>
<accession>N1RH32</accession>
<dbReference type="STRING" id="1229665.N1RH32"/>